<evidence type="ECO:0000313" key="6">
    <source>
        <dbReference type="EMBL" id="CAI3987002.1"/>
    </source>
</evidence>
<evidence type="ECO:0000256" key="4">
    <source>
        <dbReference type="SAM" id="SignalP"/>
    </source>
</evidence>
<dbReference type="Proteomes" id="UP001152797">
    <property type="component" value="Unassembled WGS sequence"/>
</dbReference>
<gene>
    <name evidence="6" type="ORF">C1SCF055_LOCUS14311</name>
</gene>
<dbReference type="GO" id="GO:0004066">
    <property type="term" value="F:asparagine synthase (glutamine-hydrolyzing) activity"/>
    <property type="evidence" value="ECO:0007669"/>
    <property type="project" value="TreeGrafter"/>
</dbReference>
<evidence type="ECO:0000313" key="9">
    <source>
        <dbReference type="Proteomes" id="UP001152797"/>
    </source>
</evidence>
<dbReference type="PANTHER" id="PTHR11772:SF2">
    <property type="entry name" value="ASPARAGINE SYNTHETASE [GLUTAMINE-HYDROLYZING]"/>
    <property type="match status" value="1"/>
</dbReference>
<feature type="domain" description="Glutamine amidotransferase type-2" evidence="5">
    <location>
        <begin position="671"/>
        <end position="855"/>
    </location>
</feature>
<name>A0A9P1C7L0_9DINO</name>
<dbReference type="InterPro" id="IPR014729">
    <property type="entry name" value="Rossmann-like_a/b/a_fold"/>
</dbReference>
<dbReference type="Gene3D" id="3.60.20.10">
    <property type="entry name" value="Glutamine Phosphoribosylpyrophosphate, subunit 1, domain 1"/>
    <property type="match status" value="1"/>
</dbReference>
<dbReference type="InterPro" id="IPR017932">
    <property type="entry name" value="GATase_2_dom"/>
</dbReference>
<evidence type="ECO:0000256" key="3">
    <source>
        <dbReference type="SAM" id="MobiDB-lite"/>
    </source>
</evidence>
<dbReference type="GO" id="GO:0006529">
    <property type="term" value="P:asparagine biosynthetic process"/>
    <property type="evidence" value="ECO:0007669"/>
    <property type="project" value="TreeGrafter"/>
</dbReference>
<evidence type="ECO:0000313" key="7">
    <source>
        <dbReference type="EMBL" id="CAL1140377.1"/>
    </source>
</evidence>
<sequence length="1614" mass="181890">MCQLGPLGFGALVGVLLFSATDPEGWVAGTILTDGGATLDQVQLAKAVLGNPSSPNADLPQDSSVTRDHVPSSTSTTTVLEGVCALPLCQLHKTGPQLFILEHTDGAGHRMKSVLEAVAIAWRNKMNFGGLVGQLQPLTDQHINFRVITDAIFGDEASKELYIYNISNKPSWAGIFNDVRQLESSRAKLKDSDFVYCHAVNEWGYDRSIPTTSYFAQWLRDDLRRHLDRRPLLFAPGKVSVVIHLRRADLERDDTRATADSYYYRLAKEIADIIPSDQLDFHVWSSPKNIPAFDYDYWTSKDYDGYRERGMTVHLDEHIDNNDDMLVAWTHMARASILIMSQSSFSMVPAYMNTNCVIFPSNIDAPLENWVNGRDESRASYQQEFKACVARGKKNATLLPSSAGPSEAPGKSNLVDLPEKEKEKRCQLKVCNLHDLSAPRIYILEHTDGAGHRMKSILEAIAVGLRNGLNFGGLVGQLQPLTDQHINFRVIVDAVFGSEGSSNLFYYNISVTPIFAKEFENVRELQAAVAAGTVKPETSLYVKAVNEWGYDGSVKRDLYFPSWLREEFRRHLDALPLVFAPGKVSVVIHLRRSDLQRDDTRATADSYYYRLAEDLQKLLPGETLDFHVWSSPKNIPAYDYDFWSSKDYDGYRQRNMTVHLDKKIDNNKDMLKAWAHMARSFLVANWVIGNLVYANFFLEPRGPDGTNRWHGYGFDFVHNLLHMTGEKVLQPFVDSQRQLVALFNGEIYNWEELDPGGFRSDGDAILSEYKRHGLDFVRHLDGEFAVALFDFQAKQLVLARDPFGTKPLWYAMATTAASAGAFAFSSYASALRRLGFHDEEILRVEPNSALLFQVPGASADDQPPTAPSADATPSVLHQRAVFEFDLRQHKTHTEDWQKALLKAIQKRAASPRFAPGRATPAMCLSDGYDSGAIAVSLGRLGIEPAMYTVQAREDVRVLLARLTEMKRRNMKATWKLTHLSSDQFHSEKKFLRENAEKVFYQLRPGYANVDDKAAAGLSWIYRQASMSGQRMFLSGSGADEIVSDYGSKGVPFEFHSTLMGVFPDDLSSVFPWLNFFQGTQQDYLAKEESTAGAHGVETRYPFLDRGLVQEFLWLSAETKNSLYKAPIHNFLTREHFPFVQGVKRGFSADRNLVGEDDLDSDAAAVAARSALWHLAVAEARNESGTVVLSSCSHRCQEPNAPNRAPVTAVVHRPLEVLMAAASEDYQELLQALPALRRAQLAQQLPPALRAPLSLAAANGAATRHRMVILTSCMEDHYFWTYCGPLFSSIAEVFRESVDAQWVRALVATAGLEDSTLEAVTLVMPWVEFAPFQEHEEKLSSHDDPTEGENYRRLTYQSLKLQQYVWLWQTRILPDKNVAFVICMDSDMLLVKPFMHILELLQQLQVDIAFSYYDGTRRVPWGSTDEVAFTKKGYVRLQGGLLIMRNSIDAIQWFATWKSLTEVTLFHKENEDQLGQRWRDLLEEFKGPSQAALAFLLTQGEVEIMKNATACCSSRRTIELESLRKGGEPFQVAMLGLPSQYLNDAESTEDGLLPSTAHIVHLKGTWWRNVLPEGHLEIQTPTRSYNWNRETYELWQRHHVAFLMMLQKSGFQLPS</sequence>
<dbReference type="InterPro" id="IPR029055">
    <property type="entry name" value="Ntn_hydrolases_N"/>
</dbReference>
<protein>
    <submittedName>
        <fullName evidence="8">Asparagine synthetase [glutamine-hydrolyzing] 1 (Glutamine-dependent asparagine synthetase 1)</fullName>
    </submittedName>
</protein>
<dbReference type="SUPFAM" id="SSF56235">
    <property type="entry name" value="N-terminal nucleophile aminohydrolases (Ntn hydrolases)"/>
    <property type="match status" value="1"/>
</dbReference>
<dbReference type="PROSITE" id="PS51278">
    <property type="entry name" value="GATASE_TYPE_2"/>
    <property type="match status" value="1"/>
</dbReference>
<reference evidence="6" key="1">
    <citation type="submission" date="2022-10" db="EMBL/GenBank/DDBJ databases">
        <authorList>
            <person name="Chen Y."/>
            <person name="Dougan E. K."/>
            <person name="Chan C."/>
            <person name="Rhodes N."/>
            <person name="Thang M."/>
        </authorList>
    </citation>
    <scope>NUCLEOTIDE SEQUENCE</scope>
</reference>
<proteinExistence type="predicted"/>
<keyword evidence="4" id="KW-0732">Signal</keyword>
<dbReference type="GO" id="GO:0005829">
    <property type="term" value="C:cytosol"/>
    <property type="evidence" value="ECO:0007669"/>
    <property type="project" value="TreeGrafter"/>
</dbReference>
<dbReference type="InterPro" id="IPR050795">
    <property type="entry name" value="Asn_Synthetase"/>
</dbReference>
<dbReference type="SUPFAM" id="SSF52402">
    <property type="entry name" value="Adenine nucleotide alpha hydrolases-like"/>
    <property type="match status" value="1"/>
</dbReference>
<dbReference type="EMBL" id="CAMXCT020001125">
    <property type="protein sequence ID" value="CAL1140377.1"/>
    <property type="molecule type" value="Genomic_DNA"/>
</dbReference>
<dbReference type="EMBL" id="CAMXCT030001125">
    <property type="protein sequence ID" value="CAL4774314.1"/>
    <property type="molecule type" value="Genomic_DNA"/>
</dbReference>
<comment type="caution">
    <text evidence="6">The sequence shown here is derived from an EMBL/GenBank/DDBJ whole genome shotgun (WGS) entry which is preliminary data.</text>
</comment>
<keyword evidence="1" id="KW-0547">Nucleotide-binding</keyword>
<accession>A0A9P1C7L0</accession>
<reference evidence="7" key="2">
    <citation type="submission" date="2024-04" db="EMBL/GenBank/DDBJ databases">
        <authorList>
            <person name="Chen Y."/>
            <person name="Shah S."/>
            <person name="Dougan E. K."/>
            <person name="Thang M."/>
            <person name="Chan C."/>
        </authorList>
    </citation>
    <scope>NUCLEOTIDE SEQUENCE [LARGE SCALE GENOMIC DNA]</scope>
</reference>
<evidence type="ECO:0000313" key="8">
    <source>
        <dbReference type="EMBL" id="CAL4774314.1"/>
    </source>
</evidence>
<dbReference type="PANTHER" id="PTHR11772">
    <property type="entry name" value="ASPARAGINE SYNTHETASE"/>
    <property type="match status" value="1"/>
</dbReference>
<feature type="region of interest" description="Disordered" evidence="3">
    <location>
        <begin position="50"/>
        <end position="72"/>
    </location>
</feature>
<evidence type="ECO:0000256" key="2">
    <source>
        <dbReference type="ARBA" id="ARBA00022840"/>
    </source>
</evidence>
<dbReference type="EMBL" id="CAMXCT010001125">
    <property type="protein sequence ID" value="CAI3987002.1"/>
    <property type="molecule type" value="Genomic_DNA"/>
</dbReference>
<dbReference type="Pfam" id="PF13537">
    <property type="entry name" value="GATase_7"/>
    <property type="match status" value="1"/>
</dbReference>
<evidence type="ECO:0000259" key="5">
    <source>
        <dbReference type="PROSITE" id="PS51278"/>
    </source>
</evidence>
<feature type="signal peptide" evidence="4">
    <location>
        <begin position="1"/>
        <end position="23"/>
    </location>
</feature>
<dbReference type="GO" id="GO:0005524">
    <property type="term" value="F:ATP binding"/>
    <property type="evidence" value="ECO:0007669"/>
    <property type="project" value="UniProtKB-KW"/>
</dbReference>
<dbReference type="OrthoDB" id="409189at2759"/>
<keyword evidence="9" id="KW-1185">Reference proteome</keyword>
<evidence type="ECO:0000256" key="1">
    <source>
        <dbReference type="ARBA" id="ARBA00022741"/>
    </source>
</evidence>
<dbReference type="Gene3D" id="3.40.50.620">
    <property type="entry name" value="HUPs"/>
    <property type="match status" value="1"/>
</dbReference>
<feature type="chain" id="PRO_5043270192" evidence="4">
    <location>
        <begin position="24"/>
        <end position="1614"/>
    </location>
</feature>
<keyword evidence="2" id="KW-0067">ATP-binding</keyword>
<organism evidence="6">
    <name type="scientific">Cladocopium goreaui</name>
    <dbReference type="NCBI Taxonomy" id="2562237"/>
    <lineage>
        <taxon>Eukaryota</taxon>
        <taxon>Sar</taxon>
        <taxon>Alveolata</taxon>
        <taxon>Dinophyceae</taxon>
        <taxon>Suessiales</taxon>
        <taxon>Symbiodiniaceae</taxon>
        <taxon>Cladocopium</taxon>
    </lineage>
</organism>
<feature type="compositionally biased region" description="Polar residues" evidence="3">
    <location>
        <begin position="51"/>
        <end position="64"/>
    </location>
</feature>